<dbReference type="InterPro" id="IPR027417">
    <property type="entry name" value="P-loop_NTPase"/>
</dbReference>
<evidence type="ECO:0000256" key="7">
    <source>
        <dbReference type="ARBA" id="ARBA00023125"/>
    </source>
</evidence>
<dbReference type="GO" id="GO:0005737">
    <property type="term" value="C:cytoplasm"/>
    <property type="evidence" value="ECO:0007669"/>
    <property type="project" value="UniProtKB-SubCell"/>
</dbReference>
<evidence type="ECO:0000256" key="1">
    <source>
        <dbReference type="ARBA" id="ARBA00022490"/>
    </source>
</evidence>
<proteinExistence type="inferred from homology"/>
<sequence>MAGRGQRPGLIECSPIFLETLPMTLLKFTDVSLAYGAMPLLDKVSWQIARGERVCVIGRNGTGKSSMLRLVKGEQSADDGEIWRAPGLKIGELPQELPRADERTVFDVVAEGLAGVGDLLAQYHHLSQSIHSDADLDKLMHVQQELEAKDGWRLQQLVDSTLSRLQLPADKTLAELSGGWRRRVLLAQALVSEPDLLLLDEPTNHLDIGAIAWLEEALSGFNGAVLFITHDRAFLQNLATRILELDRGHLIDWNGDYASFLVHKEQQLAAEEAANALFDKRLAQEEVWIRQGIKARRTRNEGRVRALKAMRAERSERRERQGKASFQVETAEKSGKQVIVVEHVGFAHPGGEPLISDFSMVLQRGDRIGLLGANGTGKTTLLKLLLGELQPTSGRIDVGTKLEVAYFDQLRHQLEPEKTVIDNIAEGREFITINGQNRHVLSYLGDFLFSPQRARTPVKALSGGERARLLLAKLFSKPANLLVLDEPTNDLDVETLELLEEILLDFPGTVLMVSHDRAFLDNVVTSTLVFEGEGRVREYVGGYQDWLRQGGSPRLLGVGERQGRDEASKKEAPAAVAAETASPSTVSKKKLSYKLQRELEALPGQIEAVEAELTALQGRIADPAFYQQPAEQASATLARLESLQQDLDRLLERWAELEES</sequence>
<comment type="function">
    <text evidence="11">Probably plays a role in ribosome assembly or function. May be involved in resolution of branched DNA intermediates that result from template switching in postreplication gaps. Binds DNA and has ATPase activity.</text>
</comment>
<dbReference type="PROSITE" id="PS00211">
    <property type="entry name" value="ABC_TRANSPORTER_1"/>
    <property type="match status" value="2"/>
</dbReference>
<comment type="similarity">
    <text evidence="10 11">Belongs to the ABC transporter superfamily. ABCF family. Uup subfamily.</text>
</comment>
<evidence type="ECO:0000256" key="9">
    <source>
        <dbReference type="ARBA" id="ARBA00049360"/>
    </source>
</evidence>
<dbReference type="PANTHER" id="PTHR42855:SF1">
    <property type="entry name" value="ABC TRANSPORTER DOMAIN-CONTAINING PROTEIN"/>
    <property type="match status" value="1"/>
</dbReference>
<feature type="domain" description="ABC transporter" evidence="13">
    <location>
        <begin position="339"/>
        <end position="558"/>
    </location>
</feature>
<dbReference type="SUPFAM" id="SSF52540">
    <property type="entry name" value="P-loop containing nucleoside triphosphate hydrolases"/>
    <property type="match status" value="2"/>
</dbReference>
<keyword evidence="8 11" id="KW-0234">DNA repair</keyword>
<keyword evidence="6 11" id="KW-0067">ATP-binding</keyword>
<dbReference type="GO" id="GO:0016887">
    <property type="term" value="F:ATP hydrolysis activity"/>
    <property type="evidence" value="ECO:0007669"/>
    <property type="project" value="UniProtKB-UniRule"/>
</dbReference>
<organism evidence="14 15">
    <name type="scientific">Azotobacter beijerinckii</name>
    <dbReference type="NCBI Taxonomy" id="170623"/>
    <lineage>
        <taxon>Bacteria</taxon>
        <taxon>Pseudomonadati</taxon>
        <taxon>Pseudomonadota</taxon>
        <taxon>Gammaproteobacteria</taxon>
        <taxon>Pseudomonadales</taxon>
        <taxon>Pseudomonadaceae</taxon>
        <taxon>Azotobacter</taxon>
    </lineage>
</organism>
<evidence type="ECO:0000259" key="13">
    <source>
        <dbReference type="PROSITE" id="PS50893"/>
    </source>
</evidence>
<comment type="catalytic activity">
    <reaction evidence="9 11">
        <text>ATP + H2O = ADP + phosphate + H(+)</text>
        <dbReference type="Rhea" id="RHEA:13065"/>
        <dbReference type="ChEBI" id="CHEBI:15377"/>
        <dbReference type="ChEBI" id="CHEBI:15378"/>
        <dbReference type="ChEBI" id="CHEBI:30616"/>
        <dbReference type="ChEBI" id="CHEBI:43474"/>
        <dbReference type="ChEBI" id="CHEBI:456216"/>
    </reaction>
</comment>
<keyword evidence="4 11" id="KW-0227">DNA damage</keyword>
<evidence type="ECO:0000256" key="4">
    <source>
        <dbReference type="ARBA" id="ARBA00022763"/>
    </source>
</evidence>
<dbReference type="GO" id="GO:0005524">
    <property type="term" value="F:ATP binding"/>
    <property type="evidence" value="ECO:0007669"/>
    <property type="project" value="UniProtKB-UniRule"/>
</dbReference>
<dbReference type="PROSITE" id="PS50893">
    <property type="entry name" value="ABC_TRANSPORTER_2"/>
    <property type="match status" value="2"/>
</dbReference>
<dbReference type="GO" id="GO:0043022">
    <property type="term" value="F:ribosome binding"/>
    <property type="evidence" value="ECO:0007669"/>
    <property type="project" value="UniProtKB-UniRule"/>
</dbReference>
<dbReference type="InterPro" id="IPR037118">
    <property type="entry name" value="Val-tRNA_synth_C_sf"/>
</dbReference>
<evidence type="ECO:0000256" key="5">
    <source>
        <dbReference type="ARBA" id="ARBA00022801"/>
    </source>
</evidence>
<evidence type="ECO:0000313" key="14">
    <source>
        <dbReference type="EMBL" id="SER09895.1"/>
    </source>
</evidence>
<dbReference type="InterPro" id="IPR032781">
    <property type="entry name" value="ABC_tran_Xtn"/>
</dbReference>
<dbReference type="InterPro" id="IPR017871">
    <property type="entry name" value="ABC_transporter-like_CS"/>
</dbReference>
<feature type="region of interest" description="Disordered" evidence="12">
    <location>
        <begin position="558"/>
        <end position="581"/>
    </location>
</feature>
<dbReference type="HAMAP" id="MF_00848">
    <property type="entry name" value="Uup"/>
    <property type="match status" value="1"/>
</dbReference>
<protein>
    <recommendedName>
        <fullName evidence="11">ATP-binding protein Uup</fullName>
        <ecNumber evidence="11">3.6.1.-</ecNumber>
    </recommendedName>
</protein>
<dbReference type="SMART" id="SM00382">
    <property type="entry name" value="AAA"/>
    <property type="match status" value="2"/>
</dbReference>
<feature type="coiled-coil region" evidence="11">
    <location>
        <begin position="630"/>
        <end position="660"/>
    </location>
</feature>
<dbReference type="Pfam" id="PF12848">
    <property type="entry name" value="ABC_tran_Xtn"/>
    <property type="match status" value="1"/>
</dbReference>
<dbReference type="EMBL" id="FOFJ01000028">
    <property type="protein sequence ID" value="SER09895.1"/>
    <property type="molecule type" value="Genomic_DNA"/>
</dbReference>
<feature type="domain" description="ABC transporter" evidence="13">
    <location>
        <begin position="26"/>
        <end position="272"/>
    </location>
</feature>
<evidence type="ECO:0000256" key="10">
    <source>
        <dbReference type="ARBA" id="ARBA00061478"/>
    </source>
</evidence>
<evidence type="ECO:0000256" key="12">
    <source>
        <dbReference type="SAM" id="MobiDB-lite"/>
    </source>
</evidence>
<reference evidence="14 15" key="1">
    <citation type="submission" date="2016-10" db="EMBL/GenBank/DDBJ databases">
        <authorList>
            <person name="de Groot N.N."/>
        </authorList>
    </citation>
    <scope>NUCLEOTIDE SEQUENCE [LARGE SCALE GENOMIC DNA]</scope>
    <source>
        <strain evidence="14 15">DSM 378</strain>
    </source>
</reference>
<feature type="compositionally biased region" description="Basic and acidic residues" evidence="12">
    <location>
        <begin position="561"/>
        <end position="572"/>
    </location>
</feature>
<evidence type="ECO:0000256" key="3">
    <source>
        <dbReference type="ARBA" id="ARBA00022741"/>
    </source>
</evidence>
<comment type="subcellular location">
    <subcellularLocation>
        <location evidence="11">Cytoplasm</location>
    </subcellularLocation>
    <text evidence="11">Associates with ribosomes.</text>
</comment>
<name>A0A1H9LFJ0_9GAMM</name>
<dbReference type="Pfam" id="PF16326">
    <property type="entry name" value="ABC_tran_CTD"/>
    <property type="match status" value="1"/>
</dbReference>
<keyword evidence="7 11" id="KW-0238">DNA-binding</keyword>
<keyword evidence="5 11" id="KW-0378">Hydrolase</keyword>
<dbReference type="InterPro" id="IPR051309">
    <property type="entry name" value="ABCF_ATPase"/>
</dbReference>
<dbReference type="Gene3D" id="3.40.50.300">
    <property type="entry name" value="P-loop containing nucleotide triphosphate hydrolases"/>
    <property type="match status" value="2"/>
</dbReference>
<dbReference type="FunFam" id="3.40.50.300:FF:000011">
    <property type="entry name" value="Putative ABC transporter ATP-binding component"/>
    <property type="match status" value="1"/>
</dbReference>
<accession>A0A1H9LFJ0</accession>
<dbReference type="InterPro" id="IPR043686">
    <property type="entry name" value="Uup"/>
</dbReference>
<dbReference type="GO" id="GO:0006281">
    <property type="term" value="P:DNA repair"/>
    <property type="evidence" value="ECO:0007669"/>
    <property type="project" value="UniProtKB-KW"/>
</dbReference>
<dbReference type="GO" id="GO:0003677">
    <property type="term" value="F:DNA binding"/>
    <property type="evidence" value="ECO:0007669"/>
    <property type="project" value="UniProtKB-UniRule"/>
</dbReference>
<dbReference type="PANTHER" id="PTHR42855">
    <property type="entry name" value="ABC TRANSPORTER ATP-BINDING SUBUNIT"/>
    <property type="match status" value="1"/>
</dbReference>
<dbReference type="Gene3D" id="1.10.287.380">
    <property type="entry name" value="Valyl-tRNA synthetase, C-terminal domain"/>
    <property type="match status" value="1"/>
</dbReference>
<feature type="binding site" evidence="11">
    <location>
        <begin position="58"/>
        <end position="65"/>
    </location>
    <ligand>
        <name>ATP</name>
        <dbReference type="ChEBI" id="CHEBI:30616"/>
        <label>1</label>
    </ligand>
</feature>
<evidence type="ECO:0000256" key="8">
    <source>
        <dbReference type="ARBA" id="ARBA00023204"/>
    </source>
</evidence>
<keyword evidence="1 11" id="KW-0963">Cytoplasm</keyword>
<dbReference type="Pfam" id="PF00005">
    <property type="entry name" value="ABC_tran"/>
    <property type="match status" value="2"/>
</dbReference>
<evidence type="ECO:0000313" key="15">
    <source>
        <dbReference type="Proteomes" id="UP000199267"/>
    </source>
</evidence>
<dbReference type="EC" id="3.6.1.-" evidence="11"/>
<gene>
    <name evidence="11" type="primary">uup</name>
    <name evidence="14" type="ORF">SAMN04244573_02872</name>
</gene>
<dbReference type="InterPro" id="IPR003593">
    <property type="entry name" value="AAA+_ATPase"/>
</dbReference>
<dbReference type="InterPro" id="IPR003439">
    <property type="entry name" value="ABC_transporter-like_ATP-bd"/>
</dbReference>
<evidence type="ECO:0000256" key="6">
    <source>
        <dbReference type="ARBA" id="ARBA00022840"/>
    </source>
</evidence>
<evidence type="ECO:0000256" key="2">
    <source>
        <dbReference type="ARBA" id="ARBA00022737"/>
    </source>
</evidence>
<dbReference type="CDD" id="cd03221">
    <property type="entry name" value="ABCF_EF-3"/>
    <property type="match status" value="1"/>
</dbReference>
<dbReference type="FunFam" id="3.40.50.300:FF:000309">
    <property type="entry name" value="ABC transporter ATP-binding protein"/>
    <property type="match status" value="1"/>
</dbReference>
<keyword evidence="11" id="KW-0175">Coiled coil</keyword>
<keyword evidence="3 11" id="KW-0547">Nucleotide-binding</keyword>
<feature type="binding site" evidence="11">
    <location>
        <begin position="372"/>
        <end position="379"/>
    </location>
    <ligand>
        <name>ATP</name>
        <dbReference type="ChEBI" id="CHEBI:30616"/>
        <label>2</label>
    </ligand>
</feature>
<evidence type="ECO:0000256" key="11">
    <source>
        <dbReference type="HAMAP-Rule" id="MF_00848"/>
    </source>
</evidence>
<dbReference type="InterPro" id="IPR032524">
    <property type="entry name" value="ABC_tran_C"/>
</dbReference>
<dbReference type="Proteomes" id="UP000199267">
    <property type="component" value="Unassembled WGS sequence"/>
</dbReference>
<dbReference type="AlphaFoldDB" id="A0A1H9LFJ0"/>
<keyword evidence="2 11" id="KW-0677">Repeat</keyword>